<proteinExistence type="predicted"/>
<dbReference type="EMBL" id="PVTE01000030">
    <property type="protein sequence ID" value="PRY28151.1"/>
    <property type="molecule type" value="Genomic_DNA"/>
</dbReference>
<dbReference type="RefSeq" id="WP_106140341.1">
    <property type="nucleotide sequence ID" value="NZ_PVTE01000030.1"/>
</dbReference>
<dbReference type="Proteomes" id="UP000238375">
    <property type="component" value="Unassembled WGS sequence"/>
</dbReference>
<dbReference type="AlphaFoldDB" id="A0A2T0S3Y7"/>
<reference evidence="3 4" key="1">
    <citation type="submission" date="2018-03" db="EMBL/GenBank/DDBJ databases">
        <title>Genomic Encyclopedia of Archaeal and Bacterial Type Strains, Phase II (KMG-II): from individual species to whole genera.</title>
        <authorList>
            <person name="Goeker M."/>
        </authorList>
    </citation>
    <scope>NUCLEOTIDE SEQUENCE [LARGE SCALE GENOMIC DNA]</scope>
    <source>
        <strain evidence="3 4">DSM 28354</strain>
    </source>
</reference>
<dbReference type="GO" id="GO:0008168">
    <property type="term" value="F:methyltransferase activity"/>
    <property type="evidence" value="ECO:0007669"/>
    <property type="project" value="UniProtKB-KW"/>
</dbReference>
<protein>
    <submittedName>
        <fullName evidence="3">Methyltransferase family protein</fullName>
    </submittedName>
</protein>
<dbReference type="InterPro" id="IPR013217">
    <property type="entry name" value="Methyltransf_12"/>
</dbReference>
<evidence type="ECO:0000259" key="2">
    <source>
        <dbReference type="Pfam" id="PF08242"/>
    </source>
</evidence>
<dbReference type="Gene3D" id="3.40.50.150">
    <property type="entry name" value="Vaccinia Virus protein VP39"/>
    <property type="match status" value="1"/>
</dbReference>
<dbReference type="GO" id="GO:0032259">
    <property type="term" value="P:methylation"/>
    <property type="evidence" value="ECO:0007669"/>
    <property type="project" value="UniProtKB-KW"/>
</dbReference>
<feature type="domain" description="Methyltransferase type 12" evidence="2">
    <location>
        <begin position="93"/>
        <end position="188"/>
    </location>
</feature>
<dbReference type="InterPro" id="IPR029063">
    <property type="entry name" value="SAM-dependent_MTases_sf"/>
</dbReference>
<dbReference type="SUPFAM" id="SSF53335">
    <property type="entry name" value="S-adenosyl-L-methionine-dependent methyltransferases"/>
    <property type="match status" value="1"/>
</dbReference>
<keyword evidence="4" id="KW-1185">Reference proteome</keyword>
<accession>A0A2T0S3Y7</accession>
<dbReference type="Pfam" id="PF08242">
    <property type="entry name" value="Methyltransf_12"/>
    <property type="match status" value="1"/>
</dbReference>
<organism evidence="3 4">
    <name type="scientific">Spirosoma oryzae</name>
    <dbReference type="NCBI Taxonomy" id="1469603"/>
    <lineage>
        <taxon>Bacteria</taxon>
        <taxon>Pseudomonadati</taxon>
        <taxon>Bacteroidota</taxon>
        <taxon>Cytophagia</taxon>
        <taxon>Cytophagales</taxon>
        <taxon>Cytophagaceae</taxon>
        <taxon>Spirosoma</taxon>
    </lineage>
</organism>
<evidence type="ECO:0000313" key="4">
    <source>
        <dbReference type="Proteomes" id="UP000238375"/>
    </source>
</evidence>
<evidence type="ECO:0000313" key="3">
    <source>
        <dbReference type="EMBL" id="PRY28151.1"/>
    </source>
</evidence>
<comment type="caution">
    <text evidence="3">The sequence shown here is derived from an EMBL/GenBank/DDBJ whole genome shotgun (WGS) entry which is preliminary data.</text>
</comment>
<keyword evidence="1 3" id="KW-0808">Transferase</keyword>
<keyword evidence="3" id="KW-0489">Methyltransferase</keyword>
<sequence length="241" mass="26728">MHRLLILVVITLMACGRGSSQQQSATETRADTVYQYQDASRDGTGKVYKGREIAQVMGHLGASWLERPEREQEERTDLLLKALALKPTDVVADIGAGTGFFTFLMAPKVPQGKVLAVDIQPEMIDYLNEGRAKRKASNVQPILGTESDPKLPANSIDLAIMIDAYHEFSYPREMMQHIANALKPGGRVALVEYRAEDPNVPIKPLHKLSVAQASKELKAVGLRLLNTDKRLPQQHILFFGK</sequence>
<dbReference type="OrthoDB" id="9784101at2"/>
<dbReference type="PROSITE" id="PS51257">
    <property type="entry name" value="PROKAR_LIPOPROTEIN"/>
    <property type="match status" value="1"/>
</dbReference>
<name>A0A2T0S3Y7_9BACT</name>
<dbReference type="CDD" id="cd02440">
    <property type="entry name" value="AdoMet_MTases"/>
    <property type="match status" value="1"/>
</dbReference>
<dbReference type="PANTHER" id="PTHR43861:SF3">
    <property type="entry name" value="PUTATIVE (AFU_ORTHOLOGUE AFUA_2G14390)-RELATED"/>
    <property type="match status" value="1"/>
</dbReference>
<dbReference type="PANTHER" id="PTHR43861">
    <property type="entry name" value="TRANS-ACONITATE 2-METHYLTRANSFERASE-RELATED"/>
    <property type="match status" value="1"/>
</dbReference>
<evidence type="ECO:0000256" key="1">
    <source>
        <dbReference type="ARBA" id="ARBA00022679"/>
    </source>
</evidence>
<gene>
    <name evidence="3" type="ORF">CLV58_1308</name>
</gene>